<evidence type="ECO:0000313" key="3">
    <source>
        <dbReference type="EMBL" id="AII06936.1"/>
    </source>
</evidence>
<dbReference type="RefSeq" id="WP_037228026.1">
    <property type="nucleotide sequence ID" value="NZ_CP008947.1"/>
</dbReference>
<proteinExistence type="predicted"/>
<evidence type="ECO:0000256" key="2">
    <source>
        <dbReference type="SAM" id="MobiDB-lite"/>
    </source>
</evidence>
<dbReference type="EMBL" id="CP008947">
    <property type="protein sequence ID" value="AII06936.1"/>
    <property type="molecule type" value="Genomic_DNA"/>
</dbReference>
<dbReference type="SUPFAM" id="SSF46785">
    <property type="entry name" value="Winged helix' DNA-binding domain"/>
    <property type="match status" value="1"/>
</dbReference>
<dbReference type="eggNOG" id="COG1959">
    <property type="taxonomic scope" value="Bacteria"/>
</dbReference>
<protein>
    <submittedName>
        <fullName evidence="3">BadM/Rrf2 family transcriptional regulator</fullName>
    </submittedName>
</protein>
<dbReference type="InterPro" id="IPR036388">
    <property type="entry name" value="WH-like_DNA-bd_sf"/>
</dbReference>
<evidence type="ECO:0000313" key="4">
    <source>
        <dbReference type="Proteomes" id="UP000028488"/>
    </source>
</evidence>
<accession>A0A076EMC3</accession>
<reference evidence="3 4" key="1">
    <citation type="submission" date="2014-07" db="EMBL/GenBank/DDBJ databases">
        <title>Genome Sequence of Rhodococcus opacus Strain R7, a Biodegrader of Mono- and Polycyclic Aromatic Hydrocarbons.</title>
        <authorList>
            <person name="Di Gennaro P."/>
            <person name="Zampolli J."/>
            <person name="Presti I."/>
            <person name="Cappelletti M."/>
            <person name="D'Ursi P."/>
            <person name="Orro A."/>
            <person name="Mezzelani A."/>
            <person name="Milanesi L."/>
        </authorList>
    </citation>
    <scope>NUCLEOTIDE SEQUENCE [LARGE SCALE GENOMIC DNA]</scope>
    <source>
        <strain evidence="3 4">R7</strain>
    </source>
</reference>
<dbReference type="Pfam" id="PF02082">
    <property type="entry name" value="Rrf2"/>
    <property type="match status" value="1"/>
</dbReference>
<dbReference type="InterPro" id="IPR000944">
    <property type="entry name" value="Tscrpt_reg_Rrf2"/>
</dbReference>
<dbReference type="Gene3D" id="1.10.10.10">
    <property type="entry name" value="Winged helix-like DNA-binding domain superfamily/Winged helix DNA-binding domain"/>
    <property type="match status" value="1"/>
</dbReference>
<name>A0A076EMC3_RHOOP</name>
<sequence length="165" mass="17783">MHITAKVDYAVRTLIELAAAGPSPSKAEFLAQSQTIPHKFLEAVLADLRRGGLVNSRRGPDGGYWLARPAEDITIADVIRTVEGPLASVRGERPEDVDYCGPAAKLQDVWIAVRVNLRAVLENVSLADVANEQLPGFLTTLTSDPGAWERRTRPVTTADEGAARG</sequence>
<dbReference type="AlphaFoldDB" id="A0A076EMC3"/>
<dbReference type="PANTHER" id="PTHR33221">
    <property type="entry name" value="WINGED HELIX-TURN-HELIX TRANSCRIPTIONAL REGULATOR, RRF2 FAMILY"/>
    <property type="match status" value="1"/>
</dbReference>
<dbReference type="PROSITE" id="PS01332">
    <property type="entry name" value="HTH_RRF2_1"/>
    <property type="match status" value="1"/>
</dbReference>
<dbReference type="GO" id="GO:0003677">
    <property type="term" value="F:DNA binding"/>
    <property type="evidence" value="ECO:0007669"/>
    <property type="project" value="UniProtKB-KW"/>
</dbReference>
<evidence type="ECO:0000256" key="1">
    <source>
        <dbReference type="ARBA" id="ARBA00023125"/>
    </source>
</evidence>
<dbReference type="GO" id="GO:0003700">
    <property type="term" value="F:DNA-binding transcription factor activity"/>
    <property type="evidence" value="ECO:0007669"/>
    <property type="project" value="TreeGrafter"/>
</dbReference>
<gene>
    <name evidence="3" type="ORF">EP51_20710</name>
</gene>
<dbReference type="InterPro" id="IPR036390">
    <property type="entry name" value="WH_DNA-bd_sf"/>
</dbReference>
<dbReference type="InterPro" id="IPR030489">
    <property type="entry name" value="TR_Rrf2-type_CS"/>
</dbReference>
<organism evidence="3 4">
    <name type="scientific">Rhodococcus opacus</name>
    <name type="common">Nocardia opaca</name>
    <dbReference type="NCBI Taxonomy" id="37919"/>
    <lineage>
        <taxon>Bacteria</taxon>
        <taxon>Bacillati</taxon>
        <taxon>Actinomycetota</taxon>
        <taxon>Actinomycetes</taxon>
        <taxon>Mycobacteriales</taxon>
        <taxon>Nocardiaceae</taxon>
        <taxon>Rhodococcus</taxon>
    </lineage>
</organism>
<dbReference type="NCBIfam" id="TIGR00738">
    <property type="entry name" value="rrf2_super"/>
    <property type="match status" value="1"/>
</dbReference>
<keyword evidence="1" id="KW-0238">DNA-binding</keyword>
<dbReference type="PROSITE" id="PS51197">
    <property type="entry name" value="HTH_RRF2_2"/>
    <property type="match status" value="1"/>
</dbReference>
<dbReference type="GO" id="GO:0005829">
    <property type="term" value="C:cytosol"/>
    <property type="evidence" value="ECO:0007669"/>
    <property type="project" value="TreeGrafter"/>
</dbReference>
<feature type="region of interest" description="Disordered" evidence="2">
    <location>
        <begin position="143"/>
        <end position="165"/>
    </location>
</feature>
<dbReference type="PANTHER" id="PTHR33221:SF5">
    <property type="entry name" value="HTH-TYPE TRANSCRIPTIONAL REGULATOR ISCR"/>
    <property type="match status" value="1"/>
</dbReference>
<dbReference type="Proteomes" id="UP000028488">
    <property type="component" value="Chromosome"/>
</dbReference>